<organism evidence="1">
    <name type="scientific">marine sediment metagenome</name>
    <dbReference type="NCBI Taxonomy" id="412755"/>
    <lineage>
        <taxon>unclassified sequences</taxon>
        <taxon>metagenomes</taxon>
        <taxon>ecological metagenomes</taxon>
    </lineage>
</organism>
<gene>
    <name evidence="1" type="ORF">LCGC14_1109280</name>
</gene>
<proteinExistence type="predicted"/>
<dbReference type="EMBL" id="LAZR01005053">
    <property type="protein sequence ID" value="KKN03262.1"/>
    <property type="molecule type" value="Genomic_DNA"/>
</dbReference>
<dbReference type="AlphaFoldDB" id="A0A0F9MV65"/>
<reference evidence="1" key="1">
    <citation type="journal article" date="2015" name="Nature">
        <title>Complex archaea that bridge the gap between prokaryotes and eukaryotes.</title>
        <authorList>
            <person name="Spang A."/>
            <person name="Saw J.H."/>
            <person name="Jorgensen S.L."/>
            <person name="Zaremba-Niedzwiedzka K."/>
            <person name="Martijn J."/>
            <person name="Lind A.E."/>
            <person name="van Eijk R."/>
            <person name="Schleper C."/>
            <person name="Guy L."/>
            <person name="Ettema T.J."/>
        </authorList>
    </citation>
    <scope>NUCLEOTIDE SEQUENCE</scope>
</reference>
<evidence type="ECO:0000313" key="1">
    <source>
        <dbReference type="EMBL" id="KKN03262.1"/>
    </source>
</evidence>
<accession>A0A0F9MV65</accession>
<sequence>MATRMLRQGGVMRCCIDTLESTVVEDMDDGDTIQCMHTDDPDHQLIYRDGAWEWHRQEMT</sequence>
<protein>
    <submittedName>
        <fullName evidence="1">Uncharacterized protein</fullName>
    </submittedName>
</protein>
<comment type="caution">
    <text evidence="1">The sequence shown here is derived from an EMBL/GenBank/DDBJ whole genome shotgun (WGS) entry which is preliminary data.</text>
</comment>
<name>A0A0F9MV65_9ZZZZ</name>